<evidence type="ECO:0000256" key="1">
    <source>
        <dbReference type="SAM" id="SignalP"/>
    </source>
</evidence>
<accession>A0ABV6EC45</accession>
<evidence type="ECO:0000313" key="3">
    <source>
        <dbReference type="Proteomes" id="UP001589792"/>
    </source>
</evidence>
<comment type="caution">
    <text evidence="2">The sequence shown here is derived from an EMBL/GenBank/DDBJ whole genome shotgun (WGS) entry which is preliminary data.</text>
</comment>
<keyword evidence="1" id="KW-0732">Signal</keyword>
<feature type="signal peptide" evidence="1">
    <location>
        <begin position="1"/>
        <end position="21"/>
    </location>
</feature>
<sequence length="173" mass="18377">MRMWQQIIGTMLLCWCSVASTAEIALGGVPVSISLTNLPKITVEKPGGGWYDTMTLSNSTGSDVTRYQAQVPVQVSIRNEHNFQVSLVNPLVLTHTANPSLTFTTEMVGFGSTNGQLQALSATPVDFSNPPATGDTSTGSYLLSVSARQPLGVLGTISGNYLGQLVLLFEVKV</sequence>
<name>A0ABV6EC45_9GAMM</name>
<dbReference type="Proteomes" id="UP001589792">
    <property type="component" value="Unassembled WGS sequence"/>
</dbReference>
<dbReference type="RefSeq" id="WP_380674262.1">
    <property type="nucleotide sequence ID" value="NZ_CP173186.1"/>
</dbReference>
<organism evidence="2 3">
    <name type="scientific">Serratia aquatilis</name>
    <dbReference type="NCBI Taxonomy" id="1737515"/>
    <lineage>
        <taxon>Bacteria</taxon>
        <taxon>Pseudomonadati</taxon>
        <taxon>Pseudomonadota</taxon>
        <taxon>Gammaproteobacteria</taxon>
        <taxon>Enterobacterales</taxon>
        <taxon>Yersiniaceae</taxon>
        <taxon>Serratia</taxon>
    </lineage>
</organism>
<dbReference type="Gene3D" id="2.60.40.2040">
    <property type="entry name" value="CFA/I fimbrial subunit E, pilin domain"/>
    <property type="match status" value="1"/>
</dbReference>
<evidence type="ECO:0000313" key="2">
    <source>
        <dbReference type="EMBL" id="MFC0226561.1"/>
    </source>
</evidence>
<feature type="chain" id="PRO_5045572632" evidence="1">
    <location>
        <begin position="22"/>
        <end position="173"/>
    </location>
</feature>
<reference evidence="2 3" key="1">
    <citation type="submission" date="2024-09" db="EMBL/GenBank/DDBJ databases">
        <authorList>
            <person name="Sun Q."/>
            <person name="Mori K."/>
        </authorList>
    </citation>
    <scope>NUCLEOTIDE SEQUENCE [LARGE SCALE GENOMIC DNA]</scope>
    <source>
        <strain evidence="2 3">CCM 8626</strain>
    </source>
</reference>
<protein>
    <submittedName>
        <fullName evidence="2">Fimbrial protein</fullName>
    </submittedName>
</protein>
<dbReference type="EMBL" id="JBHLXG010000006">
    <property type="protein sequence ID" value="MFC0226561.1"/>
    <property type="molecule type" value="Genomic_DNA"/>
</dbReference>
<proteinExistence type="predicted"/>
<keyword evidence="3" id="KW-1185">Reference proteome</keyword>
<gene>
    <name evidence="2" type="ORF">ACFFJ3_08620</name>
</gene>